<dbReference type="InterPro" id="IPR007743">
    <property type="entry name" value="Immunity-related_GTPase-like"/>
</dbReference>
<sequence>MGQASSIIESPWFTQTATRIGQAALSLFITNLEKIASTVVTYYTAEPTNDINRSGNVDGENLKTLIEQARKQNGIESRLYFNFAFAGHVNTGKSSLINAIRGYTDKEPEAAVVGETETTQKPTYYKFPHGFRVRLYDIPGSGVVRHRAENYFL</sequence>
<dbReference type="InterPro" id="IPR030385">
    <property type="entry name" value="G_IRG_dom"/>
</dbReference>
<dbReference type="GO" id="GO:0016020">
    <property type="term" value="C:membrane"/>
    <property type="evidence" value="ECO:0007669"/>
    <property type="project" value="InterPro"/>
</dbReference>
<dbReference type="InterPro" id="IPR027417">
    <property type="entry name" value="P-loop_NTPase"/>
</dbReference>
<dbReference type="AlphaFoldDB" id="A0A914D912"/>
<evidence type="ECO:0000256" key="1">
    <source>
        <dbReference type="ARBA" id="ARBA00005429"/>
    </source>
</evidence>
<evidence type="ECO:0000259" key="5">
    <source>
        <dbReference type="PROSITE" id="PS51716"/>
    </source>
</evidence>
<dbReference type="SUPFAM" id="SSF52540">
    <property type="entry name" value="P-loop containing nucleoside triphosphate hydrolases"/>
    <property type="match status" value="1"/>
</dbReference>
<evidence type="ECO:0000256" key="3">
    <source>
        <dbReference type="ARBA" id="ARBA00022801"/>
    </source>
</evidence>
<organism evidence="6 7">
    <name type="scientific">Acrobeloides nanus</name>
    <dbReference type="NCBI Taxonomy" id="290746"/>
    <lineage>
        <taxon>Eukaryota</taxon>
        <taxon>Metazoa</taxon>
        <taxon>Ecdysozoa</taxon>
        <taxon>Nematoda</taxon>
        <taxon>Chromadorea</taxon>
        <taxon>Rhabditida</taxon>
        <taxon>Tylenchina</taxon>
        <taxon>Cephalobomorpha</taxon>
        <taxon>Cephaloboidea</taxon>
        <taxon>Cephalobidae</taxon>
        <taxon>Acrobeloides</taxon>
    </lineage>
</organism>
<dbReference type="PANTHER" id="PTHR32341">
    <property type="entry name" value="INTERFERON-INDUCIBLE GTPASE"/>
    <property type="match status" value="1"/>
</dbReference>
<dbReference type="PROSITE" id="PS51716">
    <property type="entry name" value="G_IRG"/>
    <property type="match status" value="1"/>
</dbReference>
<keyword evidence="3" id="KW-0378">Hydrolase</keyword>
<evidence type="ECO:0000313" key="7">
    <source>
        <dbReference type="WBParaSite" id="ACRNAN_scaffold2107.g25304.t1"/>
    </source>
</evidence>
<dbReference type="PANTHER" id="PTHR32341:SF17">
    <property type="entry name" value="IRG-TYPE G DOMAIN-CONTAINING PROTEIN"/>
    <property type="match status" value="1"/>
</dbReference>
<reference evidence="7" key="1">
    <citation type="submission" date="2022-11" db="UniProtKB">
        <authorList>
            <consortium name="WormBaseParasite"/>
        </authorList>
    </citation>
    <scope>IDENTIFICATION</scope>
</reference>
<dbReference type="Gene3D" id="3.40.50.300">
    <property type="entry name" value="P-loop containing nucleotide triphosphate hydrolases"/>
    <property type="match status" value="1"/>
</dbReference>
<keyword evidence="2" id="KW-0547">Nucleotide-binding</keyword>
<keyword evidence="4" id="KW-0342">GTP-binding</keyword>
<accession>A0A914D912</accession>
<dbReference type="Pfam" id="PF05049">
    <property type="entry name" value="IIGP"/>
    <property type="match status" value="1"/>
</dbReference>
<evidence type="ECO:0000313" key="6">
    <source>
        <dbReference type="Proteomes" id="UP000887540"/>
    </source>
</evidence>
<dbReference type="GO" id="GO:0005525">
    <property type="term" value="F:GTP binding"/>
    <property type="evidence" value="ECO:0007669"/>
    <property type="project" value="UniProtKB-KW"/>
</dbReference>
<dbReference type="WBParaSite" id="ACRNAN_scaffold2107.g25304.t1">
    <property type="protein sequence ID" value="ACRNAN_scaffold2107.g25304.t1"/>
    <property type="gene ID" value="ACRNAN_scaffold2107.g25304"/>
</dbReference>
<name>A0A914D912_9BILA</name>
<dbReference type="InterPro" id="IPR051515">
    <property type="entry name" value="IRG"/>
</dbReference>
<comment type="similarity">
    <text evidence="1">Belongs to the TRAFAC class dynamin-like GTPase superfamily. IRG family.</text>
</comment>
<proteinExistence type="inferred from homology"/>
<protein>
    <submittedName>
        <fullName evidence="7">IRG-type G domain-containing protein</fullName>
    </submittedName>
</protein>
<feature type="domain" description="IRG-type G" evidence="5">
    <location>
        <begin position="79"/>
        <end position="153"/>
    </location>
</feature>
<keyword evidence="6" id="KW-1185">Reference proteome</keyword>
<evidence type="ECO:0000256" key="2">
    <source>
        <dbReference type="ARBA" id="ARBA00022741"/>
    </source>
</evidence>
<dbReference type="Proteomes" id="UP000887540">
    <property type="component" value="Unplaced"/>
</dbReference>
<evidence type="ECO:0000256" key="4">
    <source>
        <dbReference type="ARBA" id="ARBA00023134"/>
    </source>
</evidence>
<dbReference type="GO" id="GO:0003924">
    <property type="term" value="F:GTPase activity"/>
    <property type="evidence" value="ECO:0007669"/>
    <property type="project" value="TreeGrafter"/>
</dbReference>